<dbReference type="PROSITE" id="PS50110">
    <property type="entry name" value="RESPONSE_REGULATORY"/>
    <property type="match status" value="1"/>
</dbReference>
<name>A0A3T0E5M1_9PROT</name>
<keyword evidence="2" id="KW-0902">Two-component regulatory system</keyword>
<dbReference type="Gene3D" id="3.40.50.2300">
    <property type="match status" value="1"/>
</dbReference>
<keyword evidence="4" id="KW-1185">Reference proteome</keyword>
<dbReference type="InterPro" id="IPR050595">
    <property type="entry name" value="Bact_response_regulator"/>
</dbReference>
<dbReference type="AlphaFoldDB" id="A0A3T0E5M1"/>
<dbReference type="PANTHER" id="PTHR44591:SF14">
    <property type="entry name" value="PROTEIN PILG"/>
    <property type="match status" value="1"/>
</dbReference>
<dbReference type="SUPFAM" id="SSF52172">
    <property type="entry name" value="CheY-like"/>
    <property type="match status" value="1"/>
</dbReference>
<dbReference type="PANTHER" id="PTHR44591">
    <property type="entry name" value="STRESS RESPONSE REGULATOR PROTEIN 1"/>
    <property type="match status" value="1"/>
</dbReference>
<protein>
    <submittedName>
        <fullName evidence="3">Response regulator, CheY</fullName>
    </submittedName>
</protein>
<dbReference type="GO" id="GO:0000160">
    <property type="term" value="P:phosphorelay signal transduction system"/>
    <property type="evidence" value="ECO:0007669"/>
    <property type="project" value="UniProtKB-KW"/>
</dbReference>
<dbReference type="Proteomes" id="UP000286954">
    <property type="component" value="Chromosome"/>
</dbReference>
<dbReference type="InterPro" id="IPR011006">
    <property type="entry name" value="CheY-like_superfamily"/>
</dbReference>
<dbReference type="Pfam" id="PF00072">
    <property type="entry name" value="Response_reg"/>
    <property type="match status" value="1"/>
</dbReference>
<keyword evidence="1" id="KW-0597">Phosphoprotein</keyword>
<dbReference type="RefSeq" id="WP_127565072.1">
    <property type="nucleotide sequence ID" value="NZ_BMFB01000004.1"/>
</dbReference>
<dbReference type="KEGG" id="gak:X907_0052"/>
<dbReference type="OrthoDB" id="7630000at2"/>
<accession>A0A3T0E5M1</accession>
<dbReference type="SMART" id="SM00448">
    <property type="entry name" value="REC"/>
    <property type="match status" value="1"/>
</dbReference>
<reference evidence="3 4" key="1">
    <citation type="submission" date="2016-12" db="EMBL/GenBank/DDBJ databases">
        <title>The genome of dimorphic prosthecate Glycocaulis alkaliphilus 6b-8t, isolated from crude oil dictates its adaptability in petroleum environments.</title>
        <authorList>
            <person name="Wu X.-L."/>
            <person name="Geng S."/>
        </authorList>
    </citation>
    <scope>NUCLEOTIDE SEQUENCE [LARGE SCALE GENOMIC DNA]</scope>
    <source>
        <strain evidence="3 4">6B-8</strain>
    </source>
</reference>
<dbReference type="EMBL" id="CP018911">
    <property type="protein sequence ID" value="AZU02602.1"/>
    <property type="molecule type" value="Genomic_DNA"/>
</dbReference>
<proteinExistence type="predicted"/>
<evidence type="ECO:0000313" key="3">
    <source>
        <dbReference type="EMBL" id="AZU02602.1"/>
    </source>
</evidence>
<evidence type="ECO:0000256" key="1">
    <source>
        <dbReference type="ARBA" id="ARBA00022553"/>
    </source>
</evidence>
<organism evidence="3 4">
    <name type="scientific">Glycocaulis alkaliphilus</name>
    <dbReference type="NCBI Taxonomy" id="1434191"/>
    <lineage>
        <taxon>Bacteria</taxon>
        <taxon>Pseudomonadati</taxon>
        <taxon>Pseudomonadota</taxon>
        <taxon>Alphaproteobacteria</taxon>
        <taxon>Maricaulales</taxon>
        <taxon>Maricaulaceae</taxon>
        <taxon>Glycocaulis</taxon>
    </lineage>
</organism>
<dbReference type="InterPro" id="IPR001789">
    <property type="entry name" value="Sig_transdc_resp-reg_receiver"/>
</dbReference>
<sequence>MGDTTQPARILLIEDDDTEAELFAGMLVRKSPECTVSRAACGRAALEQLASGPLPDCLVLDLRLPGEDGIWILERLLESPDWRAIPVIVFSGDVSRLGPASSQYPNVASSVRKPHSLEEYEAALLIVCAIVGATVSAAA</sequence>
<evidence type="ECO:0000256" key="2">
    <source>
        <dbReference type="ARBA" id="ARBA00023012"/>
    </source>
</evidence>
<gene>
    <name evidence="3" type="ORF">X907_0052</name>
</gene>
<evidence type="ECO:0000313" key="4">
    <source>
        <dbReference type="Proteomes" id="UP000286954"/>
    </source>
</evidence>